<dbReference type="Pfam" id="PF04464">
    <property type="entry name" value="Glyphos_transf"/>
    <property type="match status" value="1"/>
</dbReference>
<dbReference type="GO" id="GO:0016020">
    <property type="term" value="C:membrane"/>
    <property type="evidence" value="ECO:0007669"/>
    <property type="project" value="InterPro"/>
</dbReference>
<dbReference type="EMBL" id="MFBN01000015">
    <property type="protein sequence ID" value="OGD95580.1"/>
    <property type="molecule type" value="Genomic_DNA"/>
</dbReference>
<name>A0A1F5GUK6_9BACT</name>
<sequence length="396" mass="44635">MPGSMLPEKHFPLQNLELERTDFYTFEGDKSKPLLLFGLRGPGGMNCLWPVVELLRNEGYPTDLLIDSAAKRILETKNRQFTKQPAESPLKRIMETKPAVAVSEFSADAGTALTVTWSEESYGVPVVWVEDYPDVLGSYTDLYDSSMRINPDYLCVMSDATRDLAMKRRPTMDSSRIIVTGHPDYDKYANIDKEEVRNETRKKLGVSNGEFLIVYSGLLPPQTPEVLERLVENLNKSEISKNLVLLLSRHPRDMCPEQEYDKVLANFKGRVMKQGDISSDDIGFACDLLVAPGPSTEVLKSAYRRVPSMFIFTEADAAQLTNDQLPITLRVGASEGVFDYQDLKTSLEKIVNDDNFRVHLVEKMKQYFNSDGNSALRIAAVIKKAAESQTKAHEYR</sequence>
<dbReference type="SUPFAM" id="SSF53756">
    <property type="entry name" value="UDP-Glycosyltransferase/glycogen phosphorylase"/>
    <property type="match status" value="1"/>
</dbReference>
<dbReference type="InterPro" id="IPR007554">
    <property type="entry name" value="Glycerophosphate_synth"/>
</dbReference>
<reference evidence="1 2" key="1">
    <citation type="journal article" date="2016" name="Nat. Commun.">
        <title>Thousands of microbial genomes shed light on interconnected biogeochemical processes in an aquifer system.</title>
        <authorList>
            <person name="Anantharaman K."/>
            <person name="Brown C.T."/>
            <person name="Hug L.A."/>
            <person name="Sharon I."/>
            <person name="Castelle C.J."/>
            <person name="Probst A.J."/>
            <person name="Thomas B.C."/>
            <person name="Singh A."/>
            <person name="Wilkins M.J."/>
            <person name="Karaoz U."/>
            <person name="Brodie E.L."/>
            <person name="Williams K.H."/>
            <person name="Hubbard S.S."/>
            <person name="Banfield J.F."/>
        </authorList>
    </citation>
    <scope>NUCLEOTIDE SEQUENCE [LARGE SCALE GENOMIC DNA]</scope>
</reference>
<comment type="caution">
    <text evidence="1">The sequence shown here is derived from an EMBL/GenBank/DDBJ whole genome shotgun (WGS) entry which is preliminary data.</text>
</comment>
<gene>
    <name evidence="1" type="ORF">A3A48_00705</name>
</gene>
<protein>
    <submittedName>
        <fullName evidence="1">Uncharacterized protein</fullName>
    </submittedName>
</protein>
<dbReference type="AlphaFoldDB" id="A0A1F5GUK6"/>
<organism evidence="1 2">
    <name type="scientific">Candidatus Curtissbacteria bacterium RIFCSPLOWO2_01_FULL_37_9</name>
    <dbReference type="NCBI Taxonomy" id="1797724"/>
    <lineage>
        <taxon>Bacteria</taxon>
        <taxon>Candidatus Curtissiibacteriota</taxon>
    </lineage>
</organism>
<dbReference type="GO" id="GO:0047355">
    <property type="term" value="F:CDP-glycerol glycerophosphotransferase activity"/>
    <property type="evidence" value="ECO:0007669"/>
    <property type="project" value="InterPro"/>
</dbReference>
<proteinExistence type="predicted"/>
<evidence type="ECO:0000313" key="1">
    <source>
        <dbReference type="EMBL" id="OGD95580.1"/>
    </source>
</evidence>
<dbReference type="Proteomes" id="UP000178336">
    <property type="component" value="Unassembled WGS sequence"/>
</dbReference>
<evidence type="ECO:0000313" key="2">
    <source>
        <dbReference type="Proteomes" id="UP000178336"/>
    </source>
</evidence>
<accession>A0A1F5GUK6</accession>